<name>A0A4Q1V152_9BRAD</name>
<accession>A0A4Q1V152</accession>
<dbReference type="EMBL" id="MZXW01000022">
    <property type="protein sequence ID" value="RXT44802.1"/>
    <property type="molecule type" value="Genomic_DNA"/>
</dbReference>
<protein>
    <recommendedName>
        <fullName evidence="1">HTH luxR-type domain-containing protein</fullName>
    </recommendedName>
</protein>
<dbReference type="InterPro" id="IPR000792">
    <property type="entry name" value="Tscrpt_reg_LuxR_C"/>
</dbReference>
<dbReference type="InterPro" id="IPR036388">
    <property type="entry name" value="WH-like_DNA-bd_sf"/>
</dbReference>
<dbReference type="GO" id="GO:0006355">
    <property type="term" value="P:regulation of DNA-templated transcription"/>
    <property type="evidence" value="ECO:0007669"/>
    <property type="project" value="InterPro"/>
</dbReference>
<proteinExistence type="predicted"/>
<dbReference type="SMART" id="SM00421">
    <property type="entry name" value="HTH_LUXR"/>
    <property type="match status" value="1"/>
</dbReference>
<dbReference type="OrthoDB" id="7444822at2"/>
<feature type="domain" description="HTH luxR-type" evidence="1">
    <location>
        <begin position="303"/>
        <end position="360"/>
    </location>
</feature>
<sequence>MNLQMSKWDLSAVEGAFAEAVVGSQEWKGALETVVSITESHGALLLPVTGGVLRTLPFTESMSGSFDSFVRDGWHLRDERNRGIPLMQKSGVVDDLDIFSAETIASHPYYQEFLAPHRLRWFAGVGIFFEDDIWCLSIQRRIDQDPFSAAEKSKLAQLSRSLAASAATARVLGEVASSGALEAFAASNTAAVLVDRHGKIFEANAAAERLLSGEIRLKNGKLVHVSEATFPSLDRALSRVLNQAKAGLHAPVPLQRKERGPLLAYPARLQRTMGNALADCQAIIVLVDPDVRKNPAEATLRSVYKLSGAEARLAIQLATGEALDEVAGRLSISKETSRTQLKSIFAKLGVHRQAELVAVLSTLLTGVG</sequence>
<dbReference type="Gene3D" id="1.10.10.10">
    <property type="entry name" value="Winged helix-like DNA-binding domain superfamily/Winged helix DNA-binding domain"/>
    <property type="match status" value="1"/>
</dbReference>
<dbReference type="GO" id="GO:0003677">
    <property type="term" value="F:DNA binding"/>
    <property type="evidence" value="ECO:0007669"/>
    <property type="project" value="InterPro"/>
</dbReference>
<reference evidence="2 3" key="1">
    <citation type="submission" date="2017-03" db="EMBL/GenBank/DDBJ databases">
        <authorList>
            <person name="Safronova V.I."/>
            <person name="Sazanova A.L."/>
            <person name="Chirak E.R."/>
        </authorList>
    </citation>
    <scope>NUCLEOTIDE SEQUENCE [LARGE SCALE GENOMIC DNA]</scope>
    <source>
        <strain evidence="2 3">Opo-243</strain>
    </source>
</reference>
<evidence type="ECO:0000313" key="3">
    <source>
        <dbReference type="Proteomes" id="UP000290819"/>
    </source>
</evidence>
<dbReference type="AlphaFoldDB" id="A0A4Q1V152"/>
<evidence type="ECO:0000259" key="1">
    <source>
        <dbReference type="SMART" id="SM00421"/>
    </source>
</evidence>
<dbReference type="SUPFAM" id="SSF46894">
    <property type="entry name" value="C-terminal effector domain of the bipartite response regulators"/>
    <property type="match status" value="1"/>
</dbReference>
<organism evidence="2 3">
    <name type="scientific">Bradyrhizobium betae</name>
    <dbReference type="NCBI Taxonomy" id="244734"/>
    <lineage>
        <taxon>Bacteria</taxon>
        <taxon>Pseudomonadati</taxon>
        <taxon>Pseudomonadota</taxon>
        <taxon>Alphaproteobacteria</taxon>
        <taxon>Hyphomicrobiales</taxon>
        <taxon>Nitrobacteraceae</taxon>
        <taxon>Bradyrhizobium</taxon>
    </lineage>
</organism>
<dbReference type="InterPro" id="IPR016032">
    <property type="entry name" value="Sig_transdc_resp-reg_C-effctor"/>
</dbReference>
<evidence type="ECO:0000313" key="2">
    <source>
        <dbReference type="EMBL" id="RXT44802.1"/>
    </source>
</evidence>
<dbReference type="Proteomes" id="UP000290819">
    <property type="component" value="Unassembled WGS sequence"/>
</dbReference>
<comment type="caution">
    <text evidence="2">The sequence shown here is derived from an EMBL/GenBank/DDBJ whole genome shotgun (WGS) entry which is preliminary data.</text>
</comment>
<gene>
    <name evidence="2" type="ORF">B5V03_19625</name>
</gene>
<keyword evidence="3" id="KW-1185">Reference proteome</keyword>